<evidence type="ECO:0000256" key="1">
    <source>
        <dbReference type="ARBA" id="ARBA00012506"/>
    </source>
</evidence>
<dbReference type="OrthoDB" id="5295945at2"/>
<evidence type="ECO:0000256" key="5">
    <source>
        <dbReference type="ARBA" id="ARBA00023004"/>
    </source>
</evidence>
<dbReference type="GO" id="GO:0046872">
    <property type="term" value="F:metal ion binding"/>
    <property type="evidence" value="ECO:0007669"/>
    <property type="project" value="UniProtKB-KW"/>
</dbReference>
<protein>
    <recommendedName>
        <fullName evidence="1">bis(5'-nucleosyl)-tetraphosphatase (symmetrical)</fullName>
        <ecNumber evidence="1">3.6.1.41</ecNumber>
    </recommendedName>
</protein>
<dbReference type="InterPro" id="IPR003607">
    <property type="entry name" value="HD/PDEase_dom"/>
</dbReference>
<dbReference type="SUPFAM" id="SSF109604">
    <property type="entry name" value="HD-domain/PDEase-like"/>
    <property type="match status" value="1"/>
</dbReference>
<dbReference type="GO" id="GO:0008803">
    <property type="term" value="F:bis(5'-nucleosyl)-tetraphosphatase (symmetrical) activity"/>
    <property type="evidence" value="ECO:0007669"/>
    <property type="project" value="UniProtKB-EC"/>
</dbReference>
<dbReference type="AlphaFoldDB" id="A0A4R2RYT9"/>
<dbReference type="NCBIfam" id="TIGR00488">
    <property type="entry name" value="bis(5'-nucleosyl)-tetraphosphatase (symmetrical) YqeK"/>
    <property type="match status" value="1"/>
</dbReference>
<dbReference type="PROSITE" id="PS51831">
    <property type="entry name" value="HD"/>
    <property type="match status" value="1"/>
</dbReference>
<evidence type="ECO:0000256" key="2">
    <source>
        <dbReference type="ARBA" id="ARBA00022723"/>
    </source>
</evidence>
<dbReference type="SMART" id="SM00471">
    <property type="entry name" value="HDc"/>
    <property type="match status" value="1"/>
</dbReference>
<accession>A0A4R2RYT9</accession>
<dbReference type="NCBIfam" id="TIGR00277">
    <property type="entry name" value="HDIG"/>
    <property type="match status" value="1"/>
</dbReference>
<sequence>MNHNLVDRIQQDLTDGLSPLRLTHVLGVADTARQLALQHGQDADQAYLAGLLHDIAREWDYERLKAASAHLTLPFDREDRQNKELLHAFVGADIAARHYGVTDEPVLQAIRSHTLARAAMTPLELIILISDKIEPNRHYPGVDDLRQLATQSLLQAALACLNQSLTITIKRGIAIHLWTVEARNDLLTQIKKQGGP</sequence>
<evidence type="ECO:0000256" key="3">
    <source>
        <dbReference type="ARBA" id="ARBA00022741"/>
    </source>
</evidence>
<dbReference type="RefSeq" id="WP_131918299.1">
    <property type="nucleotide sequence ID" value="NZ_JAOQNU010000004.1"/>
</dbReference>
<dbReference type="InterPro" id="IPR006674">
    <property type="entry name" value="HD_domain"/>
</dbReference>
<dbReference type="Pfam" id="PF01966">
    <property type="entry name" value="HD"/>
    <property type="match status" value="1"/>
</dbReference>
<dbReference type="InterPro" id="IPR005249">
    <property type="entry name" value="YqeK"/>
</dbReference>
<gene>
    <name evidence="8" type="ORF">EDD73_104152</name>
</gene>
<evidence type="ECO:0000256" key="4">
    <source>
        <dbReference type="ARBA" id="ARBA00022801"/>
    </source>
</evidence>
<comment type="caution">
    <text evidence="8">The sequence shown here is derived from an EMBL/GenBank/DDBJ whole genome shotgun (WGS) entry which is preliminary data.</text>
</comment>
<organism evidence="8 9">
    <name type="scientific">Heliophilum fasciatum</name>
    <dbReference type="NCBI Taxonomy" id="35700"/>
    <lineage>
        <taxon>Bacteria</taxon>
        <taxon>Bacillati</taxon>
        <taxon>Bacillota</taxon>
        <taxon>Clostridia</taxon>
        <taxon>Eubacteriales</taxon>
        <taxon>Heliobacteriaceae</taxon>
        <taxon>Heliophilum</taxon>
    </lineage>
</organism>
<dbReference type="PANTHER" id="PTHR35795">
    <property type="entry name" value="SLR1885 PROTEIN"/>
    <property type="match status" value="1"/>
</dbReference>
<dbReference type="EMBL" id="SLXT01000004">
    <property type="protein sequence ID" value="TCP68249.1"/>
    <property type="molecule type" value="Genomic_DNA"/>
</dbReference>
<dbReference type="EC" id="3.6.1.41" evidence="1"/>
<evidence type="ECO:0000256" key="6">
    <source>
        <dbReference type="ARBA" id="ARBA00049417"/>
    </source>
</evidence>
<evidence type="ECO:0000259" key="7">
    <source>
        <dbReference type="PROSITE" id="PS51831"/>
    </source>
</evidence>
<dbReference type="CDD" id="cd00077">
    <property type="entry name" value="HDc"/>
    <property type="match status" value="1"/>
</dbReference>
<keyword evidence="2" id="KW-0479">Metal-binding</keyword>
<keyword evidence="5" id="KW-0408">Iron</keyword>
<keyword evidence="3" id="KW-0547">Nucleotide-binding</keyword>
<evidence type="ECO:0000313" key="8">
    <source>
        <dbReference type="EMBL" id="TCP68249.1"/>
    </source>
</evidence>
<feature type="domain" description="HD" evidence="7">
    <location>
        <begin position="21"/>
        <end position="136"/>
    </location>
</feature>
<reference evidence="8 9" key="1">
    <citation type="submission" date="2019-03" db="EMBL/GenBank/DDBJ databases">
        <title>Genomic Encyclopedia of Type Strains, Phase IV (KMG-IV): sequencing the most valuable type-strain genomes for metagenomic binning, comparative biology and taxonomic classification.</title>
        <authorList>
            <person name="Goeker M."/>
        </authorList>
    </citation>
    <scope>NUCLEOTIDE SEQUENCE [LARGE SCALE GENOMIC DNA]</scope>
    <source>
        <strain evidence="8 9">DSM 11170</strain>
    </source>
</reference>
<comment type="catalytic activity">
    <reaction evidence="6">
        <text>P(1),P(4)-bis(5'-adenosyl) tetraphosphate + H2O = 2 ADP + 2 H(+)</text>
        <dbReference type="Rhea" id="RHEA:24252"/>
        <dbReference type="ChEBI" id="CHEBI:15377"/>
        <dbReference type="ChEBI" id="CHEBI:15378"/>
        <dbReference type="ChEBI" id="CHEBI:58141"/>
        <dbReference type="ChEBI" id="CHEBI:456216"/>
        <dbReference type="EC" id="3.6.1.41"/>
    </reaction>
</comment>
<dbReference type="InterPro" id="IPR051094">
    <property type="entry name" value="Diverse_Catalytic_Enzymes"/>
</dbReference>
<dbReference type="Proteomes" id="UP000294813">
    <property type="component" value="Unassembled WGS sequence"/>
</dbReference>
<proteinExistence type="predicted"/>
<name>A0A4R2RYT9_9FIRM</name>
<keyword evidence="9" id="KW-1185">Reference proteome</keyword>
<keyword evidence="4 8" id="KW-0378">Hydrolase</keyword>
<dbReference type="GO" id="GO:0000166">
    <property type="term" value="F:nucleotide binding"/>
    <property type="evidence" value="ECO:0007669"/>
    <property type="project" value="UniProtKB-KW"/>
</dbReference>
<dbReference type="PANTHER" id="PTHR35795:SF1">
    <property type="entry name" value="BIS(5'-NUCLEOSYL)-TETRAPHOSPHATASE, SYMMETRICAL"/>
    <property type="match status" value="1"/>
</dbReference>
<dbReference type="InterPro" id="IPR006675">
    <property type="entry name" value="HDIG_dom"/>
</dbReference>
<dbReference type="Gene3D" id="1.10.3210.10">
    <property type="entry name" value="Hypothetical protein af1432"/>
    <property type="match status" value="1"/>
</dbReference>
<evidence type="ECO:0000313" key="9">
    <source>
        <dbReference type="Proteomes" id="UP000294813"/>
    </source>
</evidence>